<proteinExistence type="predicted"/>
<sequence>MLTLPFGFVSACRRLYKFDYIDLKALHLPCPLSATLMASLIATSSLLSMYSGSVIHCSSAPRTLRSLYTATNRLFNGSMARSISTSQPLVSGTRHVALSYPFPVPSPRLASTEARSRRGGRGADADRINAHPRDLHGCPFWWPGSKYWAGRGSQLGRENLFAPWRGSASPWWGNWGASHSAAMGSSGAEGKTYAGPTFDGHHRMAGTSTADAHVEMHGGRWGGRWGDRWSERWSGRWADRWGEHGSGKGRFNMRGAEGKFDNGPRWARHGYGRKLGRRPPFIPLLILTVPFLFCVPFFFPAFIFLLAMPFMFVMSIPIVMMHFFLDVIFWFL</sequence>
<reference evidence="3 4" key="1">
    <citation type="journal article" date="2019" name="New Phytol.">
        <title>Comparative genomics reveals unique wood-decay strategies and fruiting body development in the Schizophyllaceae.</title>
        <authorList>
            <person name="Almasi E."/>
            <person name="Sahu N."/>
            <person name="Krizsan K."/>
            <person name="Balint B."/>
            <person name="Kovacs G.M."/>
            <person name="Kiss B."/>
            <person name="Cseklye J."/>
            <person name="Drula E."/>
            <person name="Henrissat B."/>
            <person name="Nagy I."/>
            <person name="Chovatia M."/>
            <person name="Adam C."/>
            <person name="LaButti K."/>
            <person name="Lipzen A."/>
            <person name="Riley R."/>
            <person name="Grigoriev I.V."/>
            <person name="Nagy L.G."/>
        </authorList>
    </citation>
    <scope>NUCLEOTIDE SEQUENCE [LARGE SCALE GENOMIC DNA]</scope>
    <source>
        <strain evidence="3 4">NL-1724</strain>
    </source>
</reference>
<comment type="caution">
    <text evidence="3">The sequence shown here is derived from an EMBL/GenBank/DDBJ whole genome shotgun (WGS) entry which is preliminary data.</text>
</comment>
<name>A0A550BYB9_9AGAR</name>
<evidence type="ECO:0000313" key="3">
    <source>
        <dbReference type="EMBL" id="TRM57559.1"/>
    </source>
</evidence>
<keyword evidence="2" id="KW-1133">Transmembrane helix</keyword>
<gene>
    <name evidence="3" type="ORF">BD626DRAFT_514288</name>
</gene>
<evidence type="ECO:0000256" key="2">
    <source>
        <dbReference type="SAM" id="Phobius"/>
    </source>
</evidence>
<keyword evidence="2" id="KW-0472">Membrane</keyword>
<dbReference type="Proteomes" id="UP000320762">
    <property type="component" value="Unassembled WGS sequence"/>
</dbReference>
<dbReference type="AlphaFoldDB" id="A0A550BYB9"/>
<keyword evidence="4" id="KW-1185">Reference proteome</keyword>
<feature type="transmembrane region" description="Helical" evidence="2">
    <location>
        <begin position="310"/>
        <end position="331"/>
    </location>
</feature>
<keyword evidence="2" id="KW-0812">Transmembrane</keyword>
<feature type="transmembrane region" description="Helical" evidence="2">
    <location>
        <begin position="32"/>
        <end position="55"/>
    </location>
</feature>
<evidence type="ECO:0000256" key="1">
    <source>
        <dbReference type="SAM" id="MobiDB-lite"/>
    </source>
</evidence>
<evidence type="ECO:0000313" key="4">
    <source>
        <dbReference type="Proteomes" id="UP000320762"/>
    </source>
</evidence>
<protein>
    <submittedName>
        <fullName evidence="3">Uncharacterized protein</fullName>
    </submittedName>
</protein>
<accession>A0A550BYB9</accession>
<feature type="transmembrane region" description="Helical" evidence="2">
    <location>
        <begin position="281"/>
        <end position="304"/>
    </location>
</feature>
<feature type="region of interest" description="Disordered" evidence="1">
    <location>
        <begin position="109"/>
        <end position="129"/>
    </location>
</feature>
<dbReference type="EMBL" id="VDMD01000045">
    <property type="protein sequence ID" value="TRM57559.1"/>
    <property type="molecule type" value="Genomic_DNA"/>
</dbReference>
<organism evidence="3 4">
    <name type="scientific">Schizophyllum amplum</name>
    <dbReference type="NCBI Taxonomy" id="97359"/>
    <lineage>
        <taxon>Eukaryota</taxon>
        <taxon>Fungi</taxon>
        <taxon>Dikarya</taxon>
        <taxon>Basidiomycota</taxon>
        <taxon>Agaricomycotina</taxon>
        <taxon>Agaricomycetes</taxon>
        <taxon>Agaricomycetidae</taxon>
        <taxon>Agaricales</taxon>
        <taxon>Schizophyllaceae</taxon>
        <taxon>Schizophyllum</taxon>
    </lineage>
</organism>